<dbReference type="InterPro" id="IPR002731">
    <property type="entry name" value="ATPase_BadF"/>
</dbReference>
<evidence type="ECO:0000313" key="7">
    <source>
        <dbReference type="Proteomes" id="UP000199337"/>
    </source>
</evidence>
<dbReference type="GO" id="GO:0051536">
    <property type="term" value="F:iron-sulfur cluster binding"/>
    <property type="evidence" value="ECO:0007669"/>
    <property type="project" value="UniProtKB-KW"/>
</dbReference>
<dbReference type="Gene3D" id="3.30.420.40">
    <property type="match status" value="2"/>
</dbReference>
<evidence type="ECO:0000256" key="2">
    <source>
        <dbReference type="ARBA" id="ARBA00022723"/>
    </source>
</evidence>
<dbReference type="InterPro" id="IPR051805">
    <property type="entry name" value="Dehydratase_Activator_Redct"/>
</dbReference>
<keyword evidence="3" id="KW-0408">Iron</keyword>
<organism evidence="6 7">
    <name type="scientific">Desulfotruncus arcticus DSM 17038</name>
    <dbReference type="NCBI Taxonomy" id="1121424"/>
    <lineage>
        <taxon>Bacteria</taxon>
        <taxon>Bacillati</taxon>
        <taxon>Bacillota</taxon>
        <taxon>Clostridia</taxon>
        <taxon>Eubacteriales</taxon>
        <taxon>Desulfallaceae</taxon>
        <taxon>Desulfotruncus</taxon>
    </lineage>
</organism>
<evidence type="ECO:0000259" key="5">
    <source>
        <dbReference type="Pfam" id="PF01869"/>
    </source>
</evidence>
<name>A0A1I2XMR1_9FIRM</name>
<dbReference type="SUPFAM" id="SSF53067">
    <property type="entry name" value="Actin-like ATPase domain"/>
    <property type="match status" value="1"/>
</dbReference>
<reference evidence="7" key="1">
    <citation type="submission" date="2016-10" db="EMBL/GenBank/DDBJ databases">
        <authorList>
            <person name="Varghese N."/>
            <person name="Submissions S."/>
        </authorList>
    </citation>
    <scope>NUCLEOTIDE SEQUENCE [LARGE SCALE GENOMIC DNA]</scope>
    <source>
        <strain evidence="7">DSM 17038</strain>
    </source>
</reference>
<accession>A0A1I2XMR1</accession>
<dbReference type="GO" id="GO:0046872">
    <property type="term" value="F:metal ion binding"/>
    <property type="evidence" value="ECO:0007669"/>
    <property type="project" value="UniProtKB-KW"/>
</dbReference>
<protein>
    <submittedName>
        <fullName evidence="6">CoA-substrate-specific enzyme activase, putative</fullName>
    </submittedName>
</protein>
<dbReference type="RefSeq" id="WP_092473725.1">
    <property type="nucleotide sequence ID" value="NZ_FOOX01000018.1"/>
</dbReference>
<dbReference type="STRING" id="341036.SAMN05660649_04025"/>
<dbReference type="OrthoDB" id="9778513at2"/>
<dbReference type="CDD" id="cd24036">
    <property type="entry name" value="ASKHA_NBD_BcrAD_BadFG_HgdC_HadI"/>
    <property type="match status" value="1"/>
</dbReference>
<keyword evidence="2" id="KW-0479">Metal-binding</keyword>
<dbReference type="Pfam" id="PF01869">
    <property type="entry name" value="BcrAD_BadFG"/>
    <property type="match status" value="1"/>
</dbReference>
<evidence type="ECO:0000256" key="3">
    <source>
        <dbReference type="ARBA" id="ARBA00023004"/>
    </source>
</evidence>
<proteinExistence type="predicted"/>
<dbReference type="EMBL" id="FOOX01000018">
    <property type="protein sequence ID" value="SFH14387.1"/>
    <property type="molecule type" value="Genomic_DNA"/>
</dbReference>
<evidence type="ECO:0000256" key="1">
    <source>
        <dbReference type="ARBA" id="ARBA00001966"/>
    </source>
</evidence>
<feature type="domain" description="ATPase BadF/BadG/BcrA/BcrD type" evidence="5">
    <location>
        <begin position="5"/>
        <end position="251"/>
    </location>
</feature>
<keyword evidence="7" id="KW-1185">Reference proteome</keyword>
<keyword evidence="4" id="KW-0411">Iron-sulfur</keyword>
<dbReference type="InterPro" id="IPR043129">
    <property type="entry name" value="ATPase_NBD"/>
</dbReference>
<dbReference type="PANTHER" id="PTHR32329:SF2">
    <property type="entry name" value="BIFUNCTIONAL PROTEIN [INCLUDES 2-HYDROXYACYL-COA DEHYDRATASE (N-TER) AND ITS ACTIVATOR DOMAIN (C_TERM)"/>
    <property type="match status" value="1"/>
</dbReference>
<dbReference type="NCBIfam" id="TIGR00241">
    <property type="entry name" value="CoA_E_activ"/>
    <property type="match status" value="1"/>
</dbReference>
<dbReference type="AlphaFoldDB" id="A0A1I2XMR1"/>
<dbReference type="Proteomes" id="UP000199337">
    <property type="component" value="Unassembled WGS sequence"/>
</dbReference>
<gene>
    <name evidence="6" type="ORF">SAMN05660649_04025</name>
</gene>
<dbReference type="InterPro" id="IPR008275">
    <property type="entry name" value="CoA_E_activase_dom"/>
</dbReference>
<comment type="cofactor">
    <cofactor evidence="1">
        <name>[4Fe-4S] cluster</name>
        <dbReference type="ChEBI" id="CHEBI:49883"/>
    </cofactor>
</comment>
<dbReference type="PANTHER" id="PTHR32329">
    <property type="entry name" value="BIFUNCTIONAL PROTEIN [INCLUDES 2-HYDROXYACYL-COA DEHYDRATASE (N-TER) AND ITS ACTIVATOR DOMAIN (C_TERM)-RELATED"/>
    <property type="match status" value="1"/>
</dbReference>
<evidence type="ECO:0000313" key="6">
    <source>
        <dbReference type="EMBL" id="SFH14387.1"/>
    </source>
</evidence>
<sequence length="282" mass="30435">MLIAGIDIGSTITKVVIMEDETILNTVIEPTGAEHRRLAHEIMKKALEPIPEDFQRLDYIVATGYGRINVPFADTQISEITCHMRGVHWLFPTVRTVIDIGGQDCKGIKVKNGKTGNFIMNDKCAAGTGRFLEIISDTLGLQLGDIGEISLLSGEPAEISKTCTIFAEQEILLRLSEGVPVADILAGLHKALAGRVFSMVSKIVIEKDVVMTGGGAKNAGLRKYLADRIGFPVLIPREPLITGALGAAIIAREKAQNLDQGVIGSVKSGRQLEAVTFFNENE</sequence>
<evidence type="ECO:0000256" key="4">
    <source>
        <dbReference type="ARBA" id="ARBA00023014"/>
    </source>
</evidence>